<dbReference type="HOGENOM" id="CLU_114221_0_0_1"/>
<keyword evidence="4" id="KW-0496">Mitochondrion</keyword>
<proteinExistence type="inferred from homology"/>
<evidence type="ECO:0000256" key="7">
    <source>
        <dbReference type="SAM" id="MobiDB-lite"/>
    </source>
</evidence>
<dbReference type="AlphaFoldDB" id="V5GL46"/>
<dbReference type="Gene3D" id="3.30.780.10">
    <property type="entry name" value="SUI1-like domain"/>
    <property type="match status" value="1"/>
</dbReference>
<dbReference type="PANTHER" id="PTHR13477:SF0">
    <property type="entry name" value="LARGE RIBOSOMAL SUBUNIT PROTEIN ML49"/>
    <property type="match status" value="1"/>
</dbReference>
<dbReference type="eggNOG" id="KOG4034">
    <property type="taxonomic scope" value="Eukaryota"/>
</dbReference>
<dbReference type="PANTHER" id="PTHR13477">
    <property type="entry name" value="MITOCHONDRIAL 39S RIBOSOMAL PROTEIN L49"/>
    <property type="match status" value="1"/>
</dbReference>
<dbReference type="STRING" id="1365824.V5GL46"/>
<feature type="compositionally biased region" description="Polar residues" evidence="7">
    <location>
        <begin position="41"/>
        <end position="52"/>
    </location>
</feature>
<dbReference type="Proteomes" id="UP000019377">
    <property type="component" value="Unassembled WGS sequence"/>
</dbReference>
<dbReference type="Pfam" id="PF05046">
    <property type="entry name" value="Img2"/>
    <property type="match status" value="1"/>
</dbReference>
<evidence type="ECO:0000256" key="5">
    <source>
        <dbReference type="ARBA" id="ARBA00023274"/>
    </source>
</evidence>
<feature type="region of interest" description="Disordered" evidence="7">
    <location>
        <begin position="16"/>
        <end position="59"/>
    </location>
</feature>
<dbReference type="GeneID" id="27420792"/>
<protein>
    <recommendedName>
        <fullName evidence="6">Large ribosomal subunit protein mL49</fullName>
    </recommendedName>
</protein>
<name>V5GL46_KALBG</name>
<organism evidence="8 9">
    <name type="scientific">Kalmanozyma brasiliensis (strain GHG001)</name>
    <name type="common">Yeast</name>
    <name type="synonym">Pseudozyma brasiliensis</name>
    <dbReference type="NCBI Taxonomy" id="1365824"/>
    <lineage>
        <taxon>Eukaryota</taxon>
        <taxon>Fungi</taxon>
        <taxon>Dikarya</taxon>
        <taxon>Basidiomycota</taxon>
        <taxon>Ustilaginomycotina</taxon>
        <taxon>Ustilaginomycetes</taxon>
        <taxon>Ustilaginales</taxon>
        <taxon>Ustilaginaceae</taxon>
        <taxon>Kalmanozyma</taxon>
    </lineage>
</organism>
<gene>
    <name evidence="8" type="ORF">PSEUBRA_SCAF3g04177</name>
</gene>
<evidence type="ECO:0000256" key="4">
    <source>
        <dbReference type="ARBA" id="ARBA00023128"/>
    </source>
</evidence>
<comment type="subcellular location">
    <subcellularLocation>
        <location evidence="1">Mitochondrion</location>
    </subcellularLocation>
</comment>
<evidence type="ECO:0000256" key="6">
    <source>
        <dbReference type="ARBA" id="ARBA00035191"/>
    </source>
</evidence>
<evidence type="ECO:0000256" key="3">
    <source>
        <dbReference type="ARBA" id="ARBA00022980"/>
    </source>
</evidence>
<accession>V5GL46</accession>
<dbReference type="GO" id="GO:0006412">
    <property type="term" value="P:translation"/>
    <property type="evidence" value="ECO:0007669"/>
    <property type="project" value="InterPro"/>
</dbReference>
<dbReference type="EMBL" id="KI545873">
    <property type="protein sequence ID" value="EST06677.1"/>
    <property type="molecule type" value="Genomic_DNA"/>
</dbReference>
<dbReference type="RefSeq" id="XP_016291666.1">
    <property type="nucleotide sequence ID" value="XM_016438114.1"/>
</dbReference>
<evidence type="ECO:0000256" key="2">
    <source>
        <dbReference type="ARBA" id="ARBA00005677"/>
    </source>
</evidence>
<comment type="similarity">
    <text evidence="2">Belongs to the mitochondrion-specific ribosomal protein mL49 family.</text>
</comment>
<feature type="compositionally biased region" description="Low complexity" evidence="7">
    <location>
        <begin position="17"/>
        <end position="40"/>
    </location>
</feature>
<keyword evidence="9" id="KW-1185">Reference proteome</keyword>
<sequence>MASIARNTLRTALHQPSSFASTSAAVASSSKLPSPSRSNSTVATPLGTPSSDVESEAGPTPVQYSYFVPRVGKTLSSLPVYTDVRNGGTRTMTEVRKIQGSISDLKTDLSLFLAESYADAEADMFGQEVNKKPLRVKPGRKMLARTGNPSYLDPVQTGKVVGSGKIKIRGNRVDEVRAFLESRGF</sequence>
<evidence type="ECO:0000313" key="8">
    <source>
        <dbReference type="EMBL" id="EST06677.1"/>
    </source>
</evidence>
<dbReference type="OMA" id="MPKYELI"/>
<evidence type="ECO:0000256" key="1">
    <source>
        <dbReference type="ARBA" id="ARBA00004173"/>
    </source>
</evidence>
<dbReference type="OrthoDB" id="19439at2759"/>
<dbReference type="GO" id="GO:0003735">
    <property type="term" value="F:structural constituent of ribosome"/>
    <property type="evidence" value="ECO:0007669"/>
    <property type="project" value="InterPro"/>
</dbReference>
<evidence type="ECO:0000313" key="9">
    <source>
        <dbReference type="Proteomes" id="UP000019377"/>
    </source>
</evidence>
<dbReference type="GO" id="GO:0005762">
    <property type="term" value="C:mitochondrial large ribosomal subunit"/>
    <property type="evidence" value="ECO:0007669"/>
    <property type="project" value="TreeGrafter"/>
</dbReference>
<dbReference type="InterPro" id="IPR007740">
    <property type="entry name" value="Ribosomal_mL49"/>
</dbReference>
<keyword evidence="3" id="KW-0689">Ribosomal protein</keyword>
<keyword evidence="5" id="KW-0687">Ribonucleoprotein</keyword>
<reference evidence="9" key="1">
    <citation type="journal article" date="2013" name="Genome Announc.">
        <title>Draft genome sequence of Pseudozyma brasiliensis sp. nov. strain GHG001, a high producer of endo-1,4-xylanase isolated from an insect pest of sugarcane.</title>
        <authorList>
            <person name="Oliveira J.V.D.C."/>
            <person name="dos Santos R.A.C."/>
            <person name="Borges T.A."/>
            <person name="Riano-Pachon D.M."/>
            <person name="Goldman G.H."/>
        </authorList>
    </citation>
    <scope>NUCLEOTIDE SEQUENCE [LARGE SCALE GENOMIC DNA]</scope>
    <source>
        <strain evidence="9">GHG001</strain>
    </source>
</reference>